<evidence type="ECO:0000313" key="2">
    <source>
        <dbReference type="EMBL" id="PNH08925.1"/>
    </source>
</evidence>
<feature type="compositionally biased region" description="Low complexity" evidence="1">
    <location>
        <begin position="89"/>
        <end position="99"/>
    </location>
</feature>
<feature type="compositionally biased region" description="Basic and acidic residues" evidence="1">
    <location>
        <begin position="25"/>
        <end position="34"/>
    </location>
</feature>
<sequence>MSSATRYSSGSVSGPAVDKLQFRQRTSEETVRESHHIELVQHGAMTAFCHESAPQLQPHRDRHAGQHTRAQRLPIHVVLIRHPVHRQRGQQQRQAASAADSHANGSVAKPASTASSPTGAMYRLWRSPTSAVLATVSCLSGV</sequence>
<dbReference type="AlphaFoldDB" id="A0A2J8A8V1"/>
<keyword evidence="3" id="KW-1185">Reference proteome</keyword>
<evidence type="ECO:0000256" key="1">
    <source>
        <dbReference type="SAM" id="MobiDB-lite"/>
    </source>
</evidence>
<feature type="compositionally biased region" description="Polar residues" evidence="1">
    <location>
        <begin position="1"/>
        <end position="12"/>
    </location>
</feature>
<organism evidence="2 3">
    <name type="scientific">Tetrabaena socialis</name>
    <dbReference type="NCBI Taxonomy" id="47790"/>
    <lineage>
        <taxon>Eukaryota</taxon>
        <taxon>Viridiplantae</taxon>
        <taxon>Chlorophyta</taxon>
        <taxon>core chlorophytes</taxon>
        <taxon>Chlorophyceae</taxon>
        <taxon>CS clade</taxon>
        <taxon>Chlamydomonadales</taxon>
        <taxon>Tetrabaenaceae</taxon>
        <taxon>Tetrabaena</taxon>
    </lineage>
</organism>
<dbReference type="EMBL" id="PGGS01000111">
    <property type="protein sequence ID" value="PNH08925.1"/>
    <property type="molecule type" value="Genomic_DNA"/>
</dbReference>
<feature type="region of interest" description="Disordered" evidence="1">
    <location>
        <begin position="1"/>
        <end position="34"/>
    </location>
</feature>
<accession>A0A2J8A8V1</accession>
<feature type="compositionally biased region" description="Basic residues" evidence="1">
    <location>
        <begin position="60"/>
        <end position="70"/>
    </location>
</feature>
<dbReference type="Proteomes" id="UP000236333">
    <property type="component" value="Unassembled WGS sequence"/>
</dbReference>
<reference evidence="2 3" key="1">
    <citation type="journal article" date="2017" name="Mol. Biol. Evol.">
        <title>The 4-celled Tetrabaena socialis nuclear genome reveals the essential components for genetic control of cell number at the origin of multicellularity in the volvocine lineage.</title>
        <authorList>
            <person name="Featherston J."/>
            <person name="Arakaki Y."/>
            <person name="Hanschen E.R."/>
            <person name="Ferris P.J."/>
            <person name="Michod R.E."/>
            <person name="Olson B.J.S.C."/>
            <person name="Nozaki H."/>
            <person name="Durand P.M."/>
        </authorList>
    </citation>
    <scope>NUCLEOTIDE SEQUENCE [LARGE SCALE GENOMIC DNA]</scope>
    <source>
        <strain evidence="2 3">NIES-571</strain>
    </source>
</reference>
<comment type="caution">
    <text evidence="2">The sequence shown here is derived from an EMBL/GenBank/DDBJ whole genome shotgun (WGS) entry which is preliminary data.</text>
</comment>
<protein>
    <submittedName>
        <fullName evidence="2">Uncharacterized protein</fullName>
    </submittedName>
</protein>
<name>A0A2J8A8V1_9CHLO</name>
<evidence type="ECO:0000313" key="3">
    <source>
        <dbReference type="Proteomes" id="UP000236333"/>
    </source>
</evidence>
<proteinExistence type="predicted"/>
<gene>
    <name evidence="2" type="ORF">TSOC_004513</name>
</gene>
<feature type="region of interest" description="Disordered" evidence="1">
    <location>
        <begin position="85"/>
        <end position="117"/>
    </location>
</feature>
<feature type="region of interest" description="Disordered" evidence="1">
    <location>
        <begin position="49"/>
        <end position="71"/>
    </location>
</feature>